<organism evidence="3 4">
    <name type="scientific">Amphritea opalescens</name>
    <dbReference type="NCBI Taxonomy" id="2490544"/>
    <lineage>
        <taxon>Bacteria</taxon>
        <taxon>Pseudomonadati</taxon>
        <taxon>Pseudomonadota</taxon>
        <taxon>Gammaproteobacteria</taxon>
        <taxon>Oceanospirillales</taxon>
        <taxon>Oceanospirillaceae</taxon>
        <taxon>Amphritea</taxon>
    </lineage>
</organism>
<evidence type="ECO:0000313" key="4">
    <source>
        <dbReference type="Proteomes" id="UP000283087"/>
    </source>
</evidence>
<reference evidence="3 4" key="1">
    <citation type="submission" date="2018-11" db="EMBL/GenBank/DDBJ databases">
        <title>The draft genome sequence of Amphritea opalescens ANRC-JH13T.</title>
        <authorList>
            <person name="Fang Z."/>
            <person name="Zhang Y."/>
            <person name="Han X."/>
        </authorList>
    </citation>
    <scope>NUCLEOTIDE SEQUENCE [LARGE SCALE GENOMIC DNA]</scope>
    <source>
        <strain evidence="3 4">ANRC-JH13</strain>
    </source>
</reference>
<accession>A0A430KRH3</accession>
<dbReference type="OrthoDB" id="470139at2"/>
<evidence type="ECO:0000259" key="2">
    <source>
        <dbReference type="Pfam" id="PF15978"/>
    </source>
</evidence>
<name>A0A430KRH3_9GAMM</name>
<feature type="domain" description="Transposon Tn7 transposition protein TnsD C-terminal" evidence="2">
    <location>
        <begin position="211"/>
        <end position="521"/>
    </location>
</feature>
<evidence type="ECO:0000313" key="3">
    <source>
        <dbReference type="EMBL" id="RTE66111.1"/>
    </source>
</evidence>
<comment type="caution">
    <text evidence="3">The sequence shown here is derived from an EMBL/GenBank/DDBJ whole genome shotgun (WGS) entry which is preliminary data.</text>
</comment>
<evidence type="ECO:0008006" key="5">
    <source>
        <dbReference type="Google" id="ProtNLM"/>
    </source>
</evidence>
<evidence type="ECO:0000259" key="1">
    <source>
        <dbReference type="Pfam" id="PF06527"/>
    </source>
</evidence>
<dbReference type="AlphaFoldDB" id="A0A430KRH3"/>
<dbReference type="Pfam" id="PF15978">
    <property type="entry name" value="TnsD"/>
    <property type="match status" value="1"/>
</dbReference>
<proteinExistence type="predicted"/>
<dbReference type="EMBL" id="RQXW01000006">
    <property type="protein sequence ID" value="RTE66111.1"/>
    <property type="molecule type" value="Genomic_DNA"/>
</dbReference>
<dbReference type="InterPro" id="IPR009492">
    <property type="entry name" value="TniQ"/>
</dbReference>
<dbReference type="InterPro" id="IPR032750">
    <property type="entry name" value="TnsD_C"/>
</dbReference>
<dbReference type="RefSeq" id="WP_126158184.1">
    <property type="nucleotide sequence ID" value="NZ_RQXW01000006.1"/>
</dbReference>
<protein>
    <recommendedName>
        <fullName evidence="5">Transposon Tn7 transposition protein TnsD C-termianl domain-containing protein</fullName>
    </recommendedName>
</protein>
<dbReference type="Pfam" id="PF06527">
    <property type="entry name" value="TniQ"/>
    <property type="match status" value="1"/>
</dbReference>
<keyword evidence="4" id="KW-1185">Reference proteome</keyword>
<sequence length="536" mass="60839">MSQPIPQYIAGESVYSMVANIHLHSLDTTPQQTNQRLFNIEHVRLHPVLPAHVRDLAESASINPFKLLLDGTGYSLYAFTLAKPTERLKLMNSMLGHEGGSVLRVSRQAASKLALGVMLKLCPSCLIDDEATHGGSVWHTSHQLYGVTVCPVHGQRLSSISAGEGKAGRKYLLPNNHMLDDGAVHTDSEKHLSRFITQLHDFLNKQSPLFSVRRCYQQALTDRGYITKNGNLRFKALKADLTAYWDELFTSPNNLLPTELSNFNFVPRLVHSDANLHFIKHVLLMAFLAKTPEILFNMQVRHQPLSEPVTINKVDQVLETNKMLVLLRSGLSMRKVSVLSGRSVGFIKQLALKNGIKVGSRAQLVSEEVERAIWRKAFMGQHRDVIAKEHRISVSAVEQIIQSHKGLSAWRKHLRAKTKLRETRNRLIDHINSHPSDTRNEIKAACSAYMWLFKHDKAWLYQQLPPAQKKVFRSRKDWGKLDNDLSRRIMLEIDTAKSMSEIDRYFGGHNWLPRQQAKLPKAYLAAKEKIERCLGS</sequence>
<dbReference type="Proteomes" id="UP000283087">
    <property type="component" value="Unassembled WGS sequence"/>
</dbReference>
<feature type="domain" description="TniQ" evidence="1">
    <location>
        <begin position="6"/>
        <end position="157"/>
    </location>
</feature>
<gene>
    <name evidence="3" type="ORF">EH243_08300</name>
</gene>